<sequence>MKRRVILLSLCAVLVALAVVAVRLTADRFSGGTEDPPGQAAAGASPAPPVTSGSTEAAVRYGWKKIGGEEFDGASVDTAKWDVYNGDNSVNESWSKKQCAVADGVLTLTGQANNAGTTCGIAWKDDQTFGRWEVRARMPKPADRAFAPTFLLWGADDANFPDAGEIDFSETWNAERTFTDSWLHGPGNTKGPHFQSAPVDLTQWHNFGVDWQADKITLYLDGQVWGVYDDPKFIPKTPMHLVLQLTFVRNHPGELVQTTAQVDWARIYAP</sequence>
<evidence type="ECO:0000259" key="4">
    <source>
        <dbReference type="PROSITE" id="PS51762"/>
    </source>
</evidence>
<dbReference type="EMBL" id="JAAXLS010000003">
    <property type="protein sequence ID" value="NKQ52806.1"/>
    <property type="molecule type" value="Genomic_DNA"/>
</dbReference>
<dbReference type="PANTHER" id="PTHR10963">
    <property type="entry name" value="GLYCOSYL HYDROLASE-RELATED"/>
    <property type="match status" value="1"/>
</dbReference>
<feature type="signal peptide" evidence="3">
    <location>
        <begin position="1"/>
        <end position="21"/>
    </location>
</feature>
<dbReference type="PROSITE" id="PS51762">
    <property type="entry name" value="GH16_2"/>
    <property type="match status" value="1"/>
</dbReference>
<dbReference type="Pfam" id="PF00722">
    <property type="entry name" value="Glyco_hydro_16"/>
    <property type="match status" value="1"/>
</dbReference>
<evidence type="ECO:0000313" key="5">
    <source>
        <dbReference type="EMBL" id="NKQ52806.1"/>
    </source>
</evidence>
<accession>A0ABX1IZ75</accession>
<dbReference type="CDD" id="cd00413">
    <property type="entry name" value="Glyco_hydrolase_16"/>
    <property type="match status" value="1"/>
</dbReference>
<dbReference type="InterPro" id="IPR050546">
    <property type="entry name" value="Glycosyl_Hydrlase_16"/>
</dbReference>
<protein>
    <submittedName>
        <fullName evidence="5">Glycoside hydrolase family 16 protein</fullName>
    </submittedName>
</protein>
<reference evidence="5 6" key="1">
    <citation type="submission" date="2020-04" db="EMBL/GenBank/DDBJ databases">
        <title>Novel species.</title>
        <authorList>
            <person name="Teo W.F.A."/>
            <person name="Lipun K."/>
            <person name="Srisuk N."/>
            <person name="Duangmal K."/>
        </authorList>
    </citation>
    <scope>NUCLEOTIDE SEQUENCE [LARGE SCALE GENOMIC DNA]</scope>
    <source>
        <strain evidence="5 6">K13G38</strain>
    </source>
</reference>
<gene>
    <name evidence="5" type="ORF">HFP15_07915</name>
</gene>
<feature type="region of interest" description="Disordered" evidence="2">
    <location>
        <begin position="30"/>
        <end position="54"/>
    </location>
</feature>
<name>A0ABX1IZ75_9PSEU</name>
<dbReference type="InterPro" id="IPR013320">
    <property type="entry name" value="ConA-like_dom_sf"/>
</dbReference>
<comment type="similarity">
    <text evidence="1">Belongs to the glycosyl hydrolase 16 family.</text>
</comment>
<evidence type="ECO:0000313" key="6">
    <source>
        <dbReference type="Proteomes" id="UP000715441"/>
    </source>
</evidence>
<dbReference type="Proteomes" id="UP000715441">
    <property type="component" value="Unassembled WGS sequence"/>
</dbReference>
<keyword evidence="3" id="KW-0732">Signal</keyword>
<feature type="compositionally biased region" description="Low complexity" evidence="2">
    <location>
        <begin position="36"/>
        <end position="54"/>
    </location>
</feature>
<dbReference type="PANTHER" id="PTHR10963:SF55">
    <property type="entry name" value="GLYCOSIDE HYDROLASE FAMILY 16 PROTEIN"/>
    <property type="match status" value="1"/>
</dbReference>
<proteinExistence type="inferred from homology"/>
<dbReference type="RefSeq" id="WP_168513024.1">
    <property type="nucleotide sequence ID" value="NZ_JAAXLS010000003.1"/>
</dbReference>
<keyword evidence="5" id="KW-0378">Hydrolase</keyword>
<feature type="domain" description="GH16" evidence="4">
    <location>
        <begin position="69"/>
        <end position="270"/>
    </location>
</feature>
<comment type="caution">
    <text evidence="5">The sequence shown here is derived from an EMBL/GenBank/DDBJ whole genome shotgun (WGS) entry which is preliminary data.</text>
</comment>
<organism evidence="5 6">
    <name type="scientific">Amycolatopsis acididurans</name>
    <dbReference type="NCBI Taxonomy" id="2724524"/>
    <lineage>
        <taxon>Bacteria</taxon>
        <taxon>Bacillati</taxon>
        <taxon>Actinomycetota</taxon>
        <taxon>Actinomycetes</taxon>
        <taxon>Pseudonocardiales</taxon>
        <taxon>Pseudonocardiaceae</taxon>
        <taxon>Amycolatopsis</taxon>
    </lineage>
</organism>
<evidence type="ECO:0000256" key="2">
    <source>
        <dbReference type="SAM" id="MobiDB-lite"/>
    </source>
</evidence>
<dbReference type="InterPro" id="IPR000757">
    <property type="entry name" value="Beta-glucanase-like"/>
</dbReference>
<keyword evidence="6" id="KW-1185">Reference proteome</keyword>
<dbReference type="GO" id="GO:0016787">
    <property type="term" value="F:hydrolase activity"/>
    <property type="evidence" value="ECO:0007669"/>
    <property type="project" value="UniProtKB-KW"/>
</dbReference>
<evidence type="ECO:0000256" key="1">
    <source>
        <dbReference type="ARBA" id="ARBA00006865"/>
    </source>
</evidence>
<dbReference type="SUPFAM" id="SSF49899">
    <property type="entry name" value="Concanavalin A-like lectins/glucanases"/>
    <property type="match status" value="1"/>
</dbReference>
<feature type="chain" id="PRO_5045775200" evidence="3">
    <location>
        <begin position="22"/>
        <end position="270"/>
    </location>
</feature>
<evidence type="ECO:0000256" key="3">
    <source>
        <dbReference type="SAM" id="SignalP"/>
    </source>
</evidence>
<dbReference type="Gene3D" id="2.60.120.200">
    <property type="match status" value="1"/>
</dbReference>